<dbReference type="AlphaFoldDB" id="A0AAW8SYU9"/>
<evidence type="ECO:0000313" key="2">
    <source>
        <dbReference type="Proteomes" id="UP001249240"/>
    </source>
</evidence>
<accession>A0AAW8SYU9</accession>
<dbReference type="InterPro" id="IPR008930">
    <property type="entry name" value="Terpenoid_cyclase/PrenylTrfase"/>
</dbReference>
<dbReference type="SUPFAM" id="SSF48239">
    <property type="entry name" value="Terpenoid cyclases/Protein prenyltransferases"/>
    <property type="match status" value="1"/>
</dbReference>
<dbReference type="EMBL" id="JARPXM010000013">
    <property type="protein sequence ID" value="MDT2538989.1"/>
    <property type="molecule type" value="Genomic_DNA"/>
</dbReference>
<dbReference type="Proteomes" id="UP001249240">
    <property type="component" value="Unassembled WGS sequence"/>
</dbReference>
<sequence>MTNDLKLDSALKLKKMVRNKQSLEFSEIENLLENSEVVTNILAEPFRTDTFTGLRKLEFLLTELSEIPYFERLDQVQTMLETLHTHVSFEEGFSLTGKQEGILACHNALCTLLFLRAGKKNWAEKGIQWIISYFPFTKNEPSDWHGKDLFHRFGGCVGKSPCYDGLVKSIKALSEYAAKYGDFPGLQAKLDKGIASLLKHRVIFHEMNDEYLYDDLITLFYPYPYRTNIIEALTVLKAEDQLDRVECHQAIDYLKEKQSANGYWQAEKIFMKSSWMPFDPIKKPGAWITDEIEWLLSDQ</sequence>
<evidence type="ECO:0000313" key="1">
    <source>
        <dbReference type="EMBL" id="MDT2538989.1"/>
    </source>
</evidence>
<comment type="caution">
    <text evidence="1">The sequence shown here is derived from an EMBL/GenBank/DDBJ whole genome shotgun (WGS) entry which is preliminary data.</text>
</comment>
<organism evidence="1 2">
    <name type="scientific">Enterococcus raffinosus</name>
    <dbReference type="NCBI Taxonomy" id="71452"/>
    <lineage>
        <taxon>Bacteria</taxon>
        <taxon>Bacillati</taxon>
        <taxon>Bacillota</taxon>
        <taxon>Bacilli</taxon>
        <taxon>Lactobacillales</taxon>
        <taxon>Enterococcaceae</taxon>
        <taxon>Enterococcus</taxon>
    </lineage>
</organism>
<proteinExistence type="predicted"/>
<protein>
    <recommendedName>
        <fullName evidence="3">Alginate lyase domain-containing protein</fullName>
    </recommendedName>
</protein>
<evidence type="ECO:0008006" key="3">
    <source>
        <dbReference type="Google" id="ProtNLM"/>
    </source>
</evidence>
<reference evidence="1" key="1">
    <citation type="submission" date="2023-03" db="EMBL/GenBank/DDBJ databases">
        <authorList>
            <person name="Shen W."/>
            <person name="Cai J."/>
        </authorList>
    </citation>
    <scope>NUCLEOTIDE SEQUENCE</scope>
    <source>
        <strain evidence="1">B646-2</strain>
    </source>
</reference>
<gene>
    <name evidence="1" type="ORF">P7D78_12705</name>
</gene>
<name>A0AAW8SYU9_9ENTE</name>
<dbReference type="RefSeq" id="WP_311807358.1">
    <property type="nucleotide sequence ID" value="NZ_JARPXM010000013.1"/>
</dbReference>